<dbReference type="GeneID" id="72070094"/>
<dbReference type="KEGG" id="ptkz:JDV02_008146"/>
<dbReference type="AlphaFoldDB" id="A0A9Q8QN26"/>
<evidence type="ECO:0000313" key="2">
    <source>
        <dbReference type="EMBL" id="UNI22242.1"/>
    </source>
</evidence>
<feature type="signal peptide" evidence="1">
    <location>
        <begin position="1"/>
        <end position="18"/>
    </location>
</feature>
<name>A0A9Q8QN26_9HYPO</name>
<dbReference type="EMBL" id="CP086361">
    <property type="protein sequence ID" value="UNI22242.1"/>
    <property type="molecule type" value="Genomic_DNA"/>
</dbReference>
<dbReference type="Proteomes" id="UP000829364">
    <property type="component" value="Chromosome 8"/>
</dbReference>
<accession>A0A9Q8QN26</accession>
<organism evidence="2 3">
    <name type="scientific">Purpureocillium takamizusanense</name>
    <dbReference type="NCBI Taxonomy" id="2060973"/>
    <lineage>
        <taxon>Eukaryota</taxon>
        <taxon>Fungi</taxon>
        <taxon>Dikarya</taxon>
        <taxon>Ascomycota</taxon>
        <taxon>Pezizomycotina</taxon>
        <taxon>Sordariomycetes</taxon>
        <taxon>Hypocreomycetidae</taxon>
        <taxon>Hypocreales</taxon>
        <taxon>Ophiocordycipitaceae</taxon>
        <taxon>Purpureocillium</taxon>
    </lineage>
</organism>
<keyword evidence="3" id="KW-1185">Reference proteome</keyword>
<evidence type="ECO:0000313" key="3">
    <source>
        <dbReference type="Proteomes" id="UP000829364"/>
    </source>
</evidence>
<reference evidence="2" key="1">
    <citation type="submission" date="2021-11" db="EMBL/GenBank/DDBJ databases">
        <title>Purpureocillium_takamizusanense_genome.</title>
        <authorList>
            <person name="Nguyen N.-H."/>
        </authorList>
    </citation>
    <scope>NUCLEOTIDE SEQUENCE</scope>
    <source>
        <strain evidence="2">PT3</strain>
    </source>
</reference>
<dbReference type="RefSeq" id="XP_047845723.1">
    <property type="nucleotide sequence ID" value="XM_047989718.1"/>
</dbReference>
<protein>
    <submittedName>
        <fullName evidence="2">Uncharacterized protein</fullName>
    </submittedName>
</protein>
<evidence type="ECO:0000256" key="1">
    <source>
        <dbReference type="SAM" id="SignalP"/>
    </source>
</evidence>
<feature type="chain" id="PRO_5040448482" evidence="1">
    <location>
        <begin position="19"/>
        <end position="144"/>
    </location>
</feature>
<proteinExistence type="predicted"/>
<keyword evidence="1" id="KW-0732">Signal</keyword>
<gene>
    <name evidence="2" type="ORF">JDV02_008146</name>
</gene>
<sequence length="144" mass="15707">MPWRAGCTVLLCPPRLAAFASTELAHPLPTRRPPAHPPSHATERRLRLAPVFETSLVLAAMGPSASDSLSACLTDMQVVGARRLAARRLRLALLPLNPNEAPTATASPLLASFLVRHIRLGWYQLLSSVDDECRDRERLVMLGA</sequence>